<keyword evidence="5 9" id="KW-0067">ATP-binding</keyword>
<dbReference type="Gene3D" id="1.10.560.10">
    <property type="entry name" value="GroEL-like equatorial domain"/>
    <property type="match status" value="1"/>
</dbReference>
<dbReference type="SUPFAM" id="SSF48592">
    <property type="entry name" value="GroEL equatorial domain-like"/>
    <property type="match status" value="1"/>
</dbReference>
<keyword evidence="13" id="KW-1185">Reference proteome</keyword>
<evidence type="ECO:0000256" key="11">
    <source>
        <dbReference type="RuleBase" id="RU000419"/>
    </source>
</evidence>
<proteinExistence type="inferred from homology"/>
<dbReference type="GO" id="GO:0005524">
    <property type="term" value="F:ATP binding"/>
    <property type="evidence" value="ECO:0007669"/>
    <property type="project" value="UniProtKB-UniRule"/>
</dbReference>
<dbReference type="NCBIfam" id="NF009489">
    <property type="entry name" value="PRK12851.1"/>
    <property type="match status" value="1"/>
</dbReference>
<dbReference type="NCBIfam" id="TIGR02348">
    <property type="entry name" value="GroEL"/>
    <property type="match status" value="1"/>
</dbReference>
<dbReference type="GO" id="GO:0140662">
    <property type="term" value="F:ATP-dependent protein folding chaperone"/>
    <property type="evidence" value="ECO:0007669"/>
    <property type="project" value="InterPro"/>
</dbReference>
<dbReference type="GO" id="GO:0051082">
    <property type="term" value="F:unfolded protein binding"/>
    <property type="evidence" value="ECO:0007669"/>
    <property type="project" value="UniProtKB-UniRule"/>
</dbReference>
<dbReference type="PATRIC" id="fig|400772.4.peg.791"/>
<dbReference type="Gene3D" id="3.30.260.10">
    <property type="entry name" value="TCP-1-like chaperonin intermediate domain"/>
    <property type="match status" value="1"/>
</dbReference>
<keyword evidence="4 9" id="KW-0547">Nucleotide-binding</keyword>
<dbReference type="RefSeq" id="WP_045246738.1">
    <property type="nucleotide sequence ID" value="NZ_DAIQHQ010000001.1"/>
</dbReference>
<feature type="binding site" evidence="9">
    <location>
        <position position="413"/>
    </location>
    <ligand>
        <name>ATP</name>
        <dbReference type="ChEBI" id="CHEBI:30616"/>
    </ligand>
</feature>
<evidence type="ECO:0000256" key="4">
    <source>
        <dbReference type="ARBA" id="ARBA00022741"/>
    </source>
</evidence>
<accession>A0A0F0M1Q7</accession>
<feature type="binding site" evidence="9">
    <location>
        <position position="493"/>
    </location>
    <ligand>
        <name>ATP</name>
        <dbReference type="ChEBI" id="CHEBI:30616"/>
    </ligand>
</feature>
<organism evidence="12 13">
    <name type="scientific">Microbacterium ginsengisoli</name>
    <dbReference type="NCBI Taxonomy" id="400772"/>
    <lineage>
        <taxon>Bacteria</taxon>
        <taxon>Bacillati</taxon>
        <taxon>Actinomycetota</taxon>
        <taxon>Actinomycetes</taxon>
        <taxon>Micrococcales</taxon>
        <taxon>Microbacteriaceae</taxon>
        <taxon>Microbacterium</taxon>
    </lineage>
</organism>
<sequence>MAKIIAFDEEARRGLERGLNTLADAVKVTLGPRGRNVVLEKKWGAPTITNDGVSIAKEIELDDPYEKIGAELVKEVAKKTDDVAGDGTTTATVLAQALVKEGLRNVAAGADPISLKKGIEKAVKAVTDALLASAKEVESKEEIAATASISAADPAIGELIAEAIDKVGKEGVVTVEESNTFGTELELTEGMRFDKGYINPYFVTDPDRQEAVFEDPYILIANQKISNIKDLLPVVDKVIQDGKELLIIAEDVEGEALATLVLNKIRGIFKSAAVKAPGFGDRRKAQLQDIAILTGGQVITEEVGLKLENATLDLLGRARKVIITKDETTIVEGAGDPAQIEGRVTQIRREIDNTDSDYDREKLQERLAKLAGGVAVIKAGAATEVELKERKHRIEDAVRNAKAAGEEGIVPGGGVALIQAGKIAFASLELTGDEATGANIVKVAIEAPLKQIALNAGLEPGVVANKVAELPTGHGLNAATGEYGDLFAQGIIDPAKVTRSALQNAASIAGLFLTTEAVVADKPEKVSAPAGDPTGGMDF</sequence>
<feature type="binding site" evidence="9">
    <location>
        <begin position="86"/>
        <end position="90"/>
    </location>
    <ligand>
        <name>ATP</name>
        <dbReference type="ChEBI" id="CHEBI:30616"/>
    </ligand>
</feature>
<evidence type="ECO:0000256" key="1">
    <source>
        <dbReference type="ARBA" id="ARBA00004191"/>
    </source>
</evidence>
<evidence type="ECO:0000256" key="5">
    <source>
        <dbReference type="ARBA" id="ARBA00022840"/>
    </source>
</evidence>
<dbReference type="GO" id="GO:0005737">
    <property type="term" value="C:cytoplasm"/>
    <property type="evidence" value="ECO:0007669"/>
    <property type="project" value="UniProtKB-SubCell"/>
</dbReference>
<dbReference type="InterPro" id="IPR018370">
    <property type="entry name" value="Chaperonin_Cpn60_CS"/>
</dbReference>
<dbReference type="GO" id="GO:0009986">
    <property type="term" value="C:cell surface"/>
    <property type="evidence" value="ECO:0007669"/>
    <property type="project" value="UniProtKB-SubCell"/>
</dbReference>
<dbReference type="HAMAP" id="MF_00600">
    <property type="entry name" value="CH60"/>
    <property type="match status" value="1"/>
</dbReference>
<evidence type="ECO:0000256" key="2">
    <source>
        <dbReference type="ARBA" id="ARBA00004241"/>
    </source>
</evidence>
<dbReference type="InterPro" id="IPR002423">
    <property type="entry name" value="Cpn60/GroEL/TCP-1"/>
</dbReference>
<comment type="subunit">
    <text evidence="9 11">Forms a cylinder of 14 subunits composed of two heptameric rings stacked back-to-back. Interacts with the co-chaperonin GroES.</text>
</comment>
<dbReference type="PROSITE" id="PS00296">
    <property type="entry name" value="CHAPERONINS_CPN60"/>
    <property type="match status" value="1"/>
</dbReference>
<dbReference type="OrthoDB" id="9766614at2"/>
<dbReference type="Pfam" id="PF00118">
    <property type="entry name" value="Cpn60_TCP1"/>
    <property type="match status" value="1"/>
</dbReference>
<feature type="binding site" evidence="9">
    <location>
        <begin position="477"/>
        <end position="479"/>
    </location>
    <ligand>
        <name>ATP</name>
        <dbReference type="ChEBI" id="CHEBI:30616"/>
    </ligand>
</feature>
<evidence type="ECO:0000256" key="6">
    <source>
        <dbReference type="ARBA" id="ARBA00023186"/>
    </source>
</evidence>
<name>A0A0F0M1Q7_9MICO</name>
<dbReference type="Proteomes" id="UP000033451">
    <property type="component" value="Unassembled WGS sequence"/>
</dbReference>
<dbReference type="NCBIfam" id="NF009488">
    <property type="entry name" value="PRK12850.1"/>
    <property type="match status" value="1"/>
</dbReference>
<dbReference type="NCBIfam" id="NF000592">
    <property type="entry name" value="PRK00013.1"/>
    <property type="match status" value="1"/>
</dbReference>
<evidence type="ECO:0000256" key="3">
    <source>
        <dbReference type="ARBA" id="ARBA00006607"/>
    </source>
</evidence>
<dbReference type="InterPro" id="IPR027409">
    <property type="entry name" value="GroEL-like_apical_dom_sf"/>
</dbReference>
<comment type="function">
    <text evidence="9 11">Together with its co-chaperonin GroES, plays an essential role in assisting protein folding. The GroEL-GroES system forms a nano-cage that allows encapsulation of the non-native substrate proteins and provides a physical environment optimized to promote and accelerate protein folding.</text>
</comment>
<keyword evidence="7 9" id="KW-0413">Isomerase</keyword>
<dbReference type="InterPro" id="IPR027413">
    <property type="entry name" value="GROEL-like_equatorial_sf"/>
</dbReference>
<comment type="caution">
    <text evidence="12">The sequence shown here is derived from an EMBL/GenBank/DDBJ whole genome shotgun (WGS) entry which is preliminary data.</text>
</comment>
<comment type="similarity">
    <text evidence="3 9 10">Belongs to the chaperonin (HSP60) family.</text>
</comment>
<evidence type="ECO:0000256" key="9">
    <source>
        <dbReference type="HAMAP-Rule" id="MF_00600"/>
    </source>
</evidence>
<keyword evidence="9" id="KW-0963">Cytoplasm</keyword>
<dbReference type="GO" id="GO:0042026">
    <property type="term" value="P:protein refolding"/>
    <property type="evidence" value="ECO:0007669"/>
    <property type="project" value="UniProtKB-UniRule"/>
</dbReference>
<evidence type="ECO:0000256" key="7">
    <source>
        <dbReference type="ARBA" id="ARBA00023235"/>
    </source>
</evidence>
<dbReference type="EC" id="5.6.1.7" evidence="9"/>
<comment type="subcellular location">
    <subcellularLocation>
        <location evidence="2">Cell surface</location>
    </subcellularLocation>
    <subcellularLocation>
        <location evidence="9">Cytoplasm</location>
    </subcellularLocation>
    <subcellularLocation>
        <location evidence="8">Secreted</location>
        <location evidence="8">Capsule</location>
    </subcellularLocation>
    <subcellularLocation>
        <location evidence="1">Secreted</location>
        <location evidence="1">Cell wall</location>
    </subcellularLocation>
</comment>
<dbReference type="GO" id="GO:0016853">
    <property type="term" value="F:isomerase activity"/>
    <property type="evidence" value="ECO:0007669"/>
    <property type="project" value="UniProtKB-KW"/>
</dbReference>
<dbReference type="InterPro" id="IPR001844">
    <property type="entry name" value="Cpn60/GroEL"/>
</dbReference>
<evidence type="ECO:0000313" key="12">
    <source>
        <dbReference type="EMBL" id="KJL38249.1"/>
    </source>
</evidence>
<dbReference type="NCBIfam" id="NF009487">
    <property type="entry name" value="PRK12849.1"/>
    <property type="match status" value="1"/>
</dbReference>
<keyword evidence="6 9" id="KW-0143">Chaperone</keyword>
<dbReference type="GO" id="GO:0042603">
    <property type="term" value="C:capsule"/>
    <property type="evidence" value="ECO:0007669"/>
    <property type="project" value="UniProtKB-SubCell"/>
</dbReference>
<dbReference type="InterPro" id="IPR027410">
    <property type="entry name" value="TCP-1-like_intermed_sf"/>
</dbReference>
<comment type="caution">
    <text evidence="9">Lacks conserved residue(s) required for the propagation of feature annotation.</text>
</comment>
<gene>
    <name evidence="12" type="primary">groL1</name>
    <name evidence="9" type="synonym">groEL</name>
    <name evidence="9" type="synonym">groL</name>
    <name evidence="12" type="ORF">RR49_00759</name>
</gene>
<evidence type="ECO:0000256" key="8">
    <source>
        <dbReference type="ARBA" id="ARBA00025702"/>
    </source>
</evidence>
<protein>
    <recommendedName>
        <fullName evidence="9">Chaperonin GroEL</fullName>
        <ecNumber evidence="9">5.6.1.7</ecNumber>
    </recommendedName>
    <alternativeName>
        <fullName evidence="9">60 kDa chaperonin</fullName>
    </alternativeName>
    <alternativeName>
        <fullName evidence="9">Chaperonin-60</fullName>
        <shortName evidence="9">Cpn60</shortName>
    </alternativeName>
</protein>
<dbReference type="FunFam" id="3.50.7.10:FF:000001">
    <property type="entry name" value="60 kDa chaperonin"/>
    <property type="match status" value="1"/>
</dbReference>
<dbReference type="CDD" id="cd03344">
    <property type="entry name" value="GroEL"/>
    <property type="match status" value="1"/>
</dbReference>
<dbReference type="PANTHER" id="PTHR45633">
    <property type="entry name" value="60 KDA HEAT SHOCK PROTEIN, MITOCHONDRIAL"/>
    <property type="match status" value="1"/>
</dbReference>
<feature type="binding site" evidence="9">
    <location>
        <begin position="29"/>
        <end position="32"/>
    </location>
    <ligand>
        <name>ATP</name>
        <dbReference type="ChEBI" id="CHEBI:30616"/>
    </ligand>
</feature>
<evidence type="ECO:0000256" key="10">
    <source>
        <dbReference type="RuleBase" id="RU000418"/>
    </source>
</evidence>
<dbReference type="GO" id="GO:0009408">
    <property type="term" value="P:response to heat"/>
    <property type="evidence" value="ECO:0007669"/>
    <property type="project" value="UniProtKB-ARBA"/>
</dbReference>
<dbReference type="SUPFAM" id="SSF54849">
    <property type="entry name" value="GroEL-intermediate domain like"/>
    <property type="match status" value="1"/>
</dbReference>
<dbReference type="STRING" id="400772.RR49_00759"/>
<dbReference type="Gene3D" id="3.50.7.10">
    <property type="entry name" value="GroEL"/>
    <property type="match status" value="1"/>
</dbReference>
<dbReference type="AlphaFoldDB" id="A0A0F0M1Q7"/>
<reference evidence="12 13" key="1">
    <citation type="submission" date="2015-02" db="EMBL/GenBank/DDBJ databases">
        <title>Draft genome sequences of ten Microbacterium spp. with emphasis on heavy metal contaminated environments.</title>
        <authorList>
            <person name="Corretto E."/>
        </authorList>
    </citation>
    <scope>NUCLEOTIDE SEQUENCE [LARGE SCALE GENOMIC DNA]</scope>
    <source>
        <strain evidence="12 13">DSM 18659</strain>
    </source>
</reference>
<evidence type="ECO:0000313" key="13">
    <source>
        <dbReference type="Proteomes" id="UP000033451"/>
    </source>
</evidence>
<dbReference type="EMBL" id="JYIY01000063">
    <property type="protein sequence ID" value="KJL38249.1"/>
    <property type="molecule type" value="Genomic_DNA"/>
</dbReference>
<dbReference type="PRINTS" id="PR00298">
    <property type="entry name" value="CHAPERONIN60"/>
</dbReference>
<dbReference type="SUPFAM" id="SSF52029">
    <property type="entry name" value="GroEL apical domain-like"/>
    <property type="match status" value="1"/>
</dbReference>